<organism evidence="1 2">
    <name type="scientific">Plastoroseomonas arctica</name>
    <dbReference type="NCBI Taxonomy" id="1509237"/>
    <lineage>
        <taxon>Bacteria</taxon>
        <taxon>Pseudomonadati</taxon>
        <taxon>Pseudomonadota</taxon>
        <taxon>Alphaproteobacteria</taxon>
        <taxon>Acetobacterales</taxon>
        <taxon>Acetobacteraceae</taxon>
        <taxon>Plastoroseomonas</taxon>
    </lineage>
</organism>
<gene>
    <name evidence="1" type="ORF">GXW79_18885</name>
</gene>
<dbReference type="RefSeq" id="WP_211876014.1">
    <property type="nucleotide sequence ID" value="NZ_JAAEDH010000027.1"/>
</dbReference>
<reference evidence="1" key="2">
    <citation type="journal article" date="2021" name="Syst. Appl. Microbiol.">
        <title>Roseomonas hellenica sp. nov., isolated from roots of wild-growing Alkanna tinctoria.</title>
        <authorList>
            <person name="Rat A."/>
            <person name="Naranjo H.D."/>
            <person name="Lebbe L."/>
            <person name="Cnockaert M."/>
            <person name="Krigas N."/>
            <person name="Grigoriadou K."/>
            <person name="Maloupa E."/>
            <person name="Willems A."/>
        </authorList>
    </citation>
    <scope>NUCLEOTIDE SEQUENCE</scope>
    <source>
        <strain evidence="1">LMG 28251</strain>
    </source>
</reference>
<dbReference type="AlphaFoldDB" id="A0AAF1KKZ0"/>
<accession>A0AAF1KKZ0</accession>
<dbReference type="Proteomes" id="UP001196068">
    <property type="component" value="Unassembled WGS sequence"/>
</dbReference>
<sequence>MIPPARSFVFLPAHDQAPDPLNPRGGDAHGAFSLGESKYRDLYGPPGGSVTTFRFDNLGVLHHQSRRRTIFDAMERGGGNYDALVYFGHGFPGGLAHTGIDNDCVAQFAAQVRRHCTPSVKIILYACWAGEPGQFAYRVGQALAGWAQSGMAVFAHRQARHSYRNPLVYRFPSHHGAGGEPVHPIDDAWRHAMAHERNLIWAKFPFMTPEEIKQAIV</sequence>
<evidence type="ECO:0008006" key="3">
    <source>
        <dbReference type="Google" id="ProtNLM"/>
    </source>
</evidence>
<proteinExistence type="predicted"/>
<keyword evidence="2" id="KW-1185">Reference proteome</keyword>
<evidence type="ECO:0000313" key="1">
    <source>
        <dbReference type="EMBL" id="MBR0657150.1"/>
    </source>
</evidence>
<evidence type="ECO:0000313" key="2">
    <source>
        <dbReference type="Proteomes" id="UP001196068"/>
    </source>
</evidence>
<reference evidence="1" key="1">
    <citation type="submission" date="2020-01" db="EMBL/GenBank/DDBJ databases">
        <authorList>
            <person name="Rat A."/>
        </authorList>
    </citation>
    <scope>NUCLEOTIDE SEQUENCE</scope>
    <source>
        <strain evidence="1">LMG 28251</strain>
    </source>
</reference>
<dbReference type="EMBL" id="JAAEDH010000027">
    <property type="protein sequence ID" value="MBR0657150.1"/>
    <property type="molecule type" value="Genomic_DNA"/>
</dbReference>
<protein>
    <recommendedName>
        <fullName evidence="3">DUF4347 domain-containing protein</fullName>
    </recommendedName>
</protein>
<comment type="caution">
    <text evidence="1">The sequence shown here is derived from an EMBL/GenBank/DDBJ whole genome shotgun (WGS) entry which is preliminary data.</text>
</comment>
<name>A0AAF1KKZ0_9PROT</name>